<dbReference type="PANTHER" id="PTHR24421:SF10">
    <property type="entry name" value="NITRATE_NITRITE SENSOR PROTEIN NARQ"/>
    <property type="match status" value="1"/>
</dbReference>
<dbReference type="GO" id="GO:0000155">
    <property type="term" value="F:phosphorelay sensor kinase activity"/>
    <property type="evidence" value="ECO:0007669"/>
    <property type="project" value="InterPro"/>
</dbReference>
<keyword evidence="4 13" id="KW-0808">Transferase</keyword>
<evidence type="ECO:0000256" key="4">
    <source>
        <dbReference type="ARBA" id="ARBA00022679"/>
    </source>
</evidence>
<reference evidence="12 15" key="3">
    <citation type="submission" date="2018-10" db="EMBL/GenBank/DDBJ databases">
        <title>Propionibacterium australiense Genome Sequencing and Assembly.</title>
        <authorList>
            <person name="Bernier A.-M."/>
            <person name="Bernard K."/>
        </authorList>
    </citation>
    <scope>NUCLEOTIDE SEQUENCE [LARGE SCALE GENOMIC DNA]</scope>
    <source>
        <strain evidence="12 15">NML98A078</strain>
    </source>
</reference>
<dbReference type="EMBL" id="RCIW01000010">
    <property type="protein sequence ID" value="RLP09659.1"/>
    <property type="molecule type" value="Genomic_DNA"/>
</dbReference>
<keyword evidence="9" id="KW-0812">Transmembrane</keyword>
<keyword evidence="14" id="KW-1185">Reference proteome</keyword>
<dbReference type="GO" id="GO:0005524">
    <property type="term" value="F:ATP binding"/>
    <property type="evidence" value="ECO:0007669"/>
    <property type="project" value="UniProtKB-KW"/>
</dbReference>
<dbReference type="Pfam" id="PF07730">
    <property type="entry name" value="HisKA_3"/>
    <property type="match status" value="1"/>
</dbReference>
<dbReference type="GO" id="GO:0046983">
    <property type="term" value="F:protein dimerization activity"/>
    <property type="evidence" value="ECO:0007669"/>
    <property type="project" value="InterPro"/>
</dbReference>
<evidence type="ECO:0000313" key="14">
    <source>
        <dbReference type="Proteomes" id="UP000263928"/>
    </source>
</evidence>
<evidence type="ECO:0000259" key="11">
    <source>
        <dbReference type="Pfam" id="PF07730"/>
    </source>
</evidence>
<dbReference type="Proteomes" id="UP000279336">
    <property type="component" value="Unassembled WGS sequence"/>
</dbReference>
<evidence type="ECO:0000313" key="15">
    <source>
        <dbReference type="Proteomes" id="UP000279336"/>
    </source>
</evidence>
<evidence type="ECO:0000256" key="6">
    <source>
        <dbReference type="ARBA" id="ARBA00022777"/>
    </source>
</evidence>
<evidence type="ECO:0000256" key="1">
    <source>
        <dbReference type="ARBA" id="ARBA00000085"/>
    </source>
</evidence>
<reference evidence="13" key="1">
    <citation type="submission" date="2018-08" db="EMBL/GenBank/DDBJ databases">
        <authorList>
            <person name="Ferrada E.E."/>
            <person name="Latorre B.A."/>
        </authorList>
    </citation>
    <scope>NUCLEOTIDE SEQUENCE [LARGE SCALE GENOMIC DNA]</scope>
    <source>
        <strain evidence="13">Propionibacterium_australiense1</strain>
    </source>
</reference>
<dbReference type="CDD" id="cd16917">
    <property type="entry name" value="HATPase_UhpB-NarQ-NarX-like"/>
    <property type="match status" value="1"/>
</dbReference>
<sequence length="281" mass="29501">MEKRERPWRRWAFALGATALGAFFLMVTGLSLDNDAGSVVTLLIVVAVAALGCWLAMMGLAEQRRHRRQMISAAAAEAVLKDRLLIAGQLHDIISHGLGAITLRARVGARSDELIEAHAALGDVIGLSQQATTELRQVLTVLREPGTSAPLSPTAGIAELSEVIEQARSHGVALRVSGLDARCSSATGLVVHHVVREALRNITRHVGPTSAECSITRSGNRVVVRVEDEGPHRPVASAPGAGHGLGLLRQRVQVVGGTLTHGPTGNGFVVEASIPDEGPAA</sequence>
<dbReference type="Gene3D" id="1.20.5.1930">
    <property type="match status" value="1"/>
</dbReference>
<evidence type="ECO:0000256" key="3">
    <source>
        <dbReference type="ARBA" id="ARBA00022553"/>
    </source>
</evidence>
<dbReference type="InterPro" id="IPR036890">
    <property type="entry name" value="HATPase_C_sf"/>
</dbReference>
<evidence type="ECO:0000256" key="9">
    <source>
        <dbReference type="SAM" id="Phobius"/>
    </source>
</evidence>
<feature type="domain" description="Histidine kinase/HSP90-like ATPase" evidence="10">
    <location>
        <begin position="191"/>
        <end position="276"/>
    </location>
</feature>
<keyword evidence="7" id="KW-0067">ATP-binding</keyword>
<keyword evidence="9" id="KW-1133">Transmembrane helix</keyword>
<feature type="transmembrane region" description="Helical" evidence="9">
    <location>
        <begin position="38"/>
        <end position="61"/>
    </location>
</feature>
<evidence type="ECO:0000256" key="5">
    <source>
        <dbReference type="ARBA" id="ARBA00022741"/>
    </source>
</evidence>
<dbReference type="Proteomes" id="UP000263928">
    <property type="component" value="Unassembled WGS sequence"/>
</dbReference>
<dbReference type="EC" id="2.7.13.3" evidence="2"/>
<comment type="catalytic activity">
    <reaction evidence="1">
        <text>ATP + protein L-histidine = ADP + protein N-phospho-L-histidine.</text>
        <dbReference type="EC" id="2.7.13.3"/>
    </reaction>
</comment>
<name>A0A383S8H3_9ACTN</name>
<evidence type="ECO:0000256" key="7">
    <source>
        <dbReference type="ARBA" id="ARBA00022840"/>
    </source>
</evidence>
<keyword evidence="6 13" id="KW-0418">Kinase</keyword>
<feature type="domain" description="Signal transduction histidine kinase subgroup 3 dimerisation and phosphoacceptor" evidence="11">
    <location>
        <begin position="83"/>
        <end position="145"/>
    </location>
</feature>
<dbReference type="PANTHER" id="PTHR24421">
    <property type="entry name" value="NITRATE/NITRITE SENSOR PROTEIN NARX-RELATED"/>
    <property type="match status" value="1"/>
</dbReference>
<evidence type="ECO:0000256" key="2">
    <source>
        <dbReference type="ARBA" id="ARBA00012438"/>
    </source>
</evidence>
<evidence type="ECO:0000256" key="8">
    <source>
        <dbReference type="ARBA" id="ARBA00023012"/>
    </source>
</evidence>
<gene>
    <name evidence="12" type="ORF">D7U36_07670</name>
    <name evidence="13" type="ORF">PROPAUS_1485</name>
</gene>
<dbReference type="InterPro" id="IPR050482">
    <property type="entry name" value="Sensor_HK_TwoCompSys"/>
</dbReference>
<dbReference type="SUPFAM" id="SSF55874">
    <property type="entry name" value="ATPase domain of HSP90 chaperone/DNA topoisomerase II/histidine kinase"/>
    <property type="match status" value="1"/>
</dbReference>
<evidence type="ECO:0000259" key="10">
    <source>
        <dbReference type="Pfam" id="PF02518"/>
    </source>
</evidence>
<dbReference type="RefSeq" id="WP_119161903.1">
    <property type="nucleotide sequence ID" value="NZ_LR134442.1"/>
</dbReference>
<accession>A0A383S8H3</accession>
<dbReference type="InterPro" id="IPR011712">
    <property type="entry name" value="Sig_transdc_His_kin_sub3_dim/P"/>
</dbReference>
<evidence type="ECO:0000313" key="12">
    <source>
        <dbReference type="EMBL" id="RLP09659.1"/>
    </source>
</evidence>
<dbReference type="Pfam" id="PF02518">
    <property type="entry name" value="HATPase_c"/>
    <property type="match status" value="1"/>
</dbReference>
<keyword evidence="9" id="KW-0472">Membrane</keyword>
<protein>
    <recommendedName>
        <fullName evidence="2">histidine kinase</fullName>
        <ecNumber evidence="2">2.7.13.3</ecNumber>
    </recommendedName>
</protein>
<evidence type="ECO:0000313" key="13">
    <source>
        <dbReference type="EMBL" id="SYZ33566.1"/>
    </source>
</evidence>
<reference evidence="14" key="2">
    <citation type="submission" date="2018-08" db="EMBL/GenBank/DDBJ databases">
        <authorList>
            <person name="Hornung B."/>
        </authorList>
    </citation>
    <scope>NUCLEOTIDE SEQUENCE [LARGE SCALE GENOMIC DNA]</scope>
</reference>
<keyword evidence="8" id="KW-0902">Two-component regulatory system</keyword>
<dbReference type="InterPro" id="IPR003594">
    <property type="entry name" value="HATPase_dom"/>
</dbReference>
<keyword evidence="5" id="KW-0547">Nucleotide-binding</keyword>
<feature type="transmembrane region" description="Helical" evidence="9">
    <location>
        <begin position="12"/>
        <end position="32"/>
    </location>
</feature>
<dbReference type="EMBL" id="UNQJ01000009">
    <property type="protein sequence ID" value="SYZ33566.1"/>
    <property type="molecule type" value="Genomic_DNA"/>
</dbReference>
<keyword evidence="3" id="KW-0597">Phosphoprotein</keyword>
<dbReference type="GO" id="GO:0016020">
    <property type="term" value="C:membrane"/>
    <property type="evidence" value="ECO:0007669"/>
    <property type="project" value="InterPro"/>
</dbReference>
<dbReference type="Gene3D" id="3.30.565.10">
    <property type="entry name" value="Histidine kinase-like ATPase, C-terminal domain"/>
    <property type="match status" value="1"/>
</dbReference>
<proteinExistence type="predicted"/>
<dbReference type="OrthoDB" id="227596at2"/>
<organism evidence="13 14">
    <name type="scientific">Propionibacterium australiense</name>
    <dbReference type="NCBI Taxonomy" id="119981"/>
    <lineage>
        <taxon>Bacteria</taxon>
        <taxon>Bacillati</taxon>
        <taxon>Actinomycetota</taxon>
        <taxon>Actinomycetes</taxon>
        <taxon>Propionibacteriales</taxon>
        <taxon>Propionibacteriaceae</taxon>
        <taxon>Propionibacterium</taxon>
    </lineage>
</organism>
<dbReference type="AlphaFoldDB" id="A0A383S8H3"/>